<protein>
    <submittedName>
        <fullName evidence="1">Uncharacterized protein</fullName>
    </submittedName>
</protein>
<dbReference type="Proteomes" id="UP000009168">
    <property type="component" value="Unassembled WGS sequence"/>
</dbReference>
<organism evidence="1 2">
    <name type="scientific">Tetrahymena thermophila (strain SB210)</name>
    <dbReference type="NCBI Taxonomy" id="312017"/>
    <lineage>
        <taxon>Eukaryota</taxon>
        <taxon>Sar</taxon>
        <taxon>Alveolata</taxon>
        <taxon>Ciliophora</taxon>
        <taxon>Intramacronucleata</taxon>
        <taxon>Oligohymenophorea</taxon>
        <taxon>Hymenostomatida</taxon>
        <taxon>Tetrahymenina</taxon>
        <taxon>Tetrahymenidae</taxon>
        <taxon>Tetrahymena</taxon>
    </lineage>
</organism>
<dbReference type="GeneID" id="24442044"/>
<proteinExistence type="predicted"/>
<dbReference type="InParanoid" id="W7X1F8"/>
<dbReference type="KEGG" id="tet:TTHERM_001262899"/>
<name>W7X1F8_TETTS</name>
<sequence>MTFKFLTNLKVFQANVNNPSLQNSNQQVLGITHQPTPPIVFKRYQVFYHLVSTQIKCQPTVIFSAFKQKNKDQVFENFSSLTKKFCNEALFQQTIFVQRTSHLQNVLYAILMSIILLQQLEIYPKKQTKAKQKNQHMQRHLFPYLQYIKIYKKYFLKYRKPFKLPFALL</sequence>
<gene>
    <name evidence="1" type="ORF">TTHERM_001262899</name>
</gene>
<dbReference type="RefSeq" id="XP_012656031.1">
    <property type="nucleotide sequence ID" value="XM_012800577.1"/>
</dbReference>
<keyword evidence="2" id="KW-1185">Reference proteome</keyword>
<accession>W7X1F8</accession>
<dbReference type="AlphaFoldDB" id="W7X1F8"/>
<dbReference type="EMBL" id="GG662329">
    <property type="protein sequence ID" value="EWS71437.1"/>
    <property type="molecule type" value="Genomic_DNA"/>
</dbReference>
<evidence type="ECO:0000313" key="1">
    <source>
        <dbReference type="EMBL" id="EWS71437.1"/>
    </source>
</evidence>
<reference evidence="2" key="1">
    <citation type="journal article" date="2006" name="PLoS Biol.">
        <title>Macronuclear genome sequence of the ciliate Tetrahymena thermophila, a model eukaryote.</title>
        <authorList>
            <person name="Eisen J.A."/>
            <person name="Coyne R.S."/>
            <person name="Wu M."/>
            <person name="Wu D."/>
            <person name="Thiagarajan M."/>
            <person name="Wortman J.R."/>
            <person name="Badger J.H."/>
            <person name="Ren Q."/>
            <person name="Amedeo P."/>
            <person name="Jones K.M."/>
            <person name="Tallon L.J."/>
            <person name="Delcher A.L."/>
            <person name="Salzberg S.L."/>
            <person name="Silva J.C."/>
            <person name="Haas B.J."/>
            <person name="Majoros W.H."/>
            <person name="Farzad M."/>
            <person name="Carlton J.M."/>
            <person name="Smith R.K. Jr."/>
            <person name="Garg J."/>
            <person name="Pearlman R.E."/>
            <person name="Karrer K.M."/>
            <person name="Sun L."/>
            <person name="Manning G."/>
            <person name="Elde N.C."/>
            <person name="Turkewitz A.P."/>
            <person name="Asai D.J."/>
            <person name="Wilkes D.E."/>
            <person name="Wang Y."/>
            <person name="Cai H."/>
            <person name="Collins K."/>
            <person name="Stewart B.A."/>
            <person name="Lee S.R."/>
            <person name="Wilamowska K."/>
            <person name="Weinberg Z."/>
            <person name="Ruzzo W.L."/>
            <person name="Wloga D."/>
            <person name="Gaertig J."/>
            <person name="Frankel J."/>
            <person name="Tsao C.-C."/>
            <person name="Gorovsky M.A."/>
            <person name="Keeling P.J."/>
            <person name="Waller R.F."/>
            <person name="Patron N.J."/>
            <person name="Cherry J.M."/>
            <person name="Stover N.A."/>
            <person name="Krieger C.J."/>
            <person name="del Toro C."/>
            <person name="Ryder H.F."/>
            <person name="Williamson S.C."/>
            <person name="Barbeau R.A."/>
            <person name="Hamilton E.P."/>
            <person name="Orias E."/>
        </authorList>
    </citation>
    <scope>NUCLEOTIDE SEQUENCE [LARGE SCALE GENOMIC DNA]</scope>
    <source>
        <strain evidence="2">SB210</strain>
    </source>
</reference>
<evidence type="ECO:0000313" key="2">
    <source>
        <dbReference type="Proteomes" id="UP000009168"/>
    </source>
</evidence>